<keyword evidence="2" id="KW-1185">Reference proteome</keyword>
<evidence type="ECO:0000313" key="2">
    <source>
        <dbReference type="Proteomes" id="UP000585970"/>
    </source>
</evidence>
<proteinExistence type="predicted"/>
<accession>A0A840DSZ1</accession>
<organism evidence="1 2">
    <name type="scientific">Bartonella fuyuanensis</name>
    <dbReference type="NCBI Taxonomy" id="1460968"/>
    <lineage>
        <taxon>Bacteria</taxon>
        <taxon>Pseudomonadati</taxon>
        <taxon>Pseudomonadota</taxon>
        <taxon>Alphaproteobacteria</taxon>
        <taxon>Hyphomicrobiales</taxon>
        <taxon>Bartonellaceae</taxon>
        <taxon>Bartonella</taxon>
    </lineage>
</organism>
<gene>
    <name evidence="1" type="ORF">GGR08_000484</name>
</gene>
<name>A0A840DSZ1_9HYPH</name>
<protein>
    <submittedName>
        <fullName evidence="1">Uncharacterized protein</fullName>
    </submittedName>
</protein>
<evidence type="ECO:0000313" key="1">
    <source>
        <dbReference type="EMBL" id="MBB4076191.1"/>
    </source>
</evidence>
<sequence length="58" mass="6777">MKQLLHHWELVNCDSSGLFFHKRKNGGAQWLYTLYEYHRAIGLGALSDISLKQKQLTM</sequence>
<reference evidence="1 2" key="1">
    <citation type="submission" date="2020-08" db="EMBL/GenBank/DDBJ databases">
        <title>Genomic Encyclopedia of Type Strains, Phase IV (KMG-IV): sequencing the most valuable type-strain genomes for metagenomic binning, comparative biology and taxonomic classification.</title>
        <authorList>
            <person name="Goeker M."/>
        </authorList>
    </citation>
    <scope>NUCLEOTIDE SEQUENCE [LARGE SCALE GENOMIC DNA]</scope>
    <source>
        <strain evidence="1 2">DSM 100694</strain>
    </source>
</reference>
<dbReference type="EMBL" id="JACIFE010000003">
    <property type="protein sequence ID" value="MBB4076191.1"/>
    <property type="molecule type" value="Genomic_DNA"/>
</dbReference>
<comment type="caution">
    <text evidence="1">The sequence shown here is derived from an EMBL/GenBank/DDBJ whole genome shotgun (WGS) entry which is preliminary data.</text>
</comment>
<dbReference type="Proteomes" id="UP000585970">
    <property type="component" value="Unassembled WGS sequence"/>
</dbReference>
<dbReference type="RefSeq" id="WP_183193794.1">
    <property type="nucleotide sequence ID" value="NZ_JACIFE010000003.1"/>
</dbReference>
<dbReference type="AlphaFoldDB" id="A0A840DSZ1"/>